<dbReference type="AlphaFoldDB" id="A0A7L4YQM0"/>
<dbReference type="PANTHER" id="PTHR30511:SF0">
    <property type="entry name" value="ALANINE RACEMASE, CATABOLIC-RELATED"/>
    <property type="match status" value="1"/>
</dbReference>
<comment type="function">
    <text evidence="4">Catalyzes the interconversion of L-alanine and D-alanine. May also act on other amino acids.</text>
</comment>
<dbReference type="CDD" id="cd00430">
    <property type="entry name" value="PLPDE_III_AR"/>
    <property type="match status" value="1"/>
</dbReference>
<accession>A0A7L4YQM0</accession>
<evidence type="ECO:0000256" key="3">
    <source>
        <dbReference type="ARBA" id="ARBA00023235"/>
    </source>
</evidence>
<feature type="modified residue" description="N6-(pyridoxal phosphate)lysine" evidence="4 5">
    <location>
        <position position="47"/>
    </location>
</feature>
<comment type="cofactor">
    <cofactor evidence="1 4 5">
        <name>pyridoxal 5'-phosphate</name>
        <dbReference type="ChEBI" id="CHEBI:597326"/>
    </cofactor>
</comment>
<dbReference type="KEGG" id="eke:EK0264_14780"/>
<dbReference type="SUPFAM" id="SSF51419">
    <property type="entry name" value="PLP-binding barrel"/>
    <property type="match status" value="1"/>
</dbReference>
<proteinExistence type="inferred from homology"/>
<protein>
    <recommendedName>
        <fullName evidence="4">Alanine racemase</fullName>
        <ecNumber evidence="4">5.1.1.1</ecNumber>
    </recommendedName>
</protein>
<name>A0A7L4YQM0_9ACTN</name>
<gene>
    <name evidence="8" type="primary">alr</name>
    <name evidence="8" type="ORF">EK0264_14780</name>
</gene>
<keyword evidence="9" id="KW-1185">Reference proteome</keyword>
<dbReference type="SUPFAM" id="SSF50621">
    <property type="entry name" value="Alanine racemase C-terminal domain-like"/>
    <property type="match status" value="1"/>
</dbReference>
<evidence type="ECO:0000256" key="1">
    <source>
        <dbReference type="ARBA" id="ARBA00001933"/>
    </source>
</evidence>
<keyword evidence="3 4" id="KW-0413">Isomerase</keyword>
<organism evidence="8 9">
    <name type="scientific">Epidermidibacterium keratini</name>
    <dbReference type="NCBI Taxonomy" id="1891644"/>
    <lineage>
        <taxon>Bacteria</taxon>
        <taxon>Bacillati</taxon>
        <taxon>Actinomycetota</taxon>
        <taxon>Actinomycetes</taxon>
        <taxon>Sporichthyales</taxon>
        <taxon>Sporichthyaceae</taxon>
        <taxon>Epidermidibacterium</taxon>
    </lineage>
</organism>
<dbReference type="GO" id="GO:0030170">
    <property type="term" value="F:pyridoxal phosphate binding"/>
    <property type="evidence" value="ECO:0007669"/>
    <property type="project" value="UniProtKB-UniRule"/>
</dbReference>
<evidence type="ECO:0000256" key="6">
    <source>
        <dbReference type="PIRSR" id="PIRSR600821-52"/>
    </source>
</evidence>
<dbReference type="SMART" id="SM01005">
    <property type="entry name" value="Ala_racemase_C"/>
    <property type="match status" value="1"/>
</dbReference>
<evidence type="ECO:0000313" key="9">
    <source>
        <dbReference type="Proteomes" id="UP000463857"/>
    </source>
</evidence>
<dbReference type="Pfam" id="PF01168">
    <property type="entry name" value="Ala_racemase_N"/>
    <property type="match status" value="1"/>
</dbReference>
<comment type="similarity">
    <text evidence="4">Belongs to the alanine racemase family.</text>
</comment>
<dbReference type="InterPro" id="IPR020622">
    <property type="entry name" value="Ala_racemase_pyridoxalP-BS"/>
</dbReference>
<evidence type="ECO:0000256" key="4">
    <source>
        <dbReference type="HAMAP-Rule" id="MF_01201"/>
    </source>
</evidence>
<dbReference type="GO" id="GO:0005829">
    <property type="term" value="C:cytosol"/>
    <property type="evidence" value="ECO:0007669"/>
    <property type="project" value="TreeGrafter"/>
</dbReference>
<feature type="active site" description="Proton acceptor; specific for D-alanine" evidence="4">
    <location>
        <position position="47"/>
    </location>
</feature>
<feature type="active site" description="Proton acceptor; specific for L-alanine" evidence="4">
    <location>
        <position position="273"/>
    </location>
</feature>
<dbReference type="PRINTS" id="PR00992">
    <property type="entry name" value="ALARACEMASE"/>
</dbReference>
<reference evidence="8 9" key="1">
    <citation type="journal article" date="2018" name="Int. J. Syst. Evol. Microbiol.">
        <title>Epidermidibacterium keratini gen. nov., sp. nov., a member of the family Sporichthyaceae, isolated from keratin epidermis.</title>
        <authorList>
            <person name="Lee D.G."/>
            <person name="Trujillo M.E."/>
            <person name="Kang S."/>
            <person name="Nam J.J."/>
            <person name="Kim Y.J."/>
        </authorList>
    </citation>
    <scope>NUCLEOTIDE SEQUENCE [LARGE SCALE GENOMIC DNA]</scope>
    <source>
        <strain evidence="8 9">EPI-7</strain>
    </source>
</reference>
<keyword evidence="2 4" id="KW-0663">Pyridoxal phosphate</keyword>
<dbReference type="RefSeq" id="WP_159546565.1">
    <property type="nucleotide sequence ID" value="NZ_CP047156.1"/>
</dbReference>
<sequence>MRHTGQVSQSEPACPDQASIEVDLDAIVANVATLRGRVQRPLMAVVKADAYGHGLVPVARAALAGGADALGVTTLAEAHALRDAGITARIMSWLHSPGTAYAPAIERDIELGLSRLAALDAAAEAPGVARVHLKVDTGLSRAGVTSGDWPEFVERAAKYAADGQVEVVGIWSHFACADSPGHPSVRAQCDRLVDAADVAREMGLGGFDLHIANSAATLTDPGSWFDMVRPGIAIYGLDPMGDDAAEHGLRPAMRARAATMMVKDVPAGTGVSYGHTYTTATDTRLALVPVGYADGIPRAASNAGLVRIGERKYQVAGRICMDQFVLDVGDDDVRPGDDVIIFGDPAAGDPPVEAWARSAGTINYEIVSRIGGRFARHYTGALADELGLAG</sequence>
<comment type="pathway">
    <text evidence="4">Amino-acid biosynthesis; D-alanine biosynthesis; D-alanine from L-alanine: step 1/1.</text>
</comment>
<dbReference type="InterPro" id="IPR000821">
    <property type="entry name" value="Ala_racemase"/>
</dbReference>
<dbReference type="UniPathway" id="UPA00042">
    <property type="reaction ID" value="UER00497"/>
</dbReference>
<evidence type="ECO:0000256" key="5">
    <source>
        <dbReference type="PIRSR" id="PIRSR600821-50"/>
    </source>
</evidence>
<feature type="domain" description="Alanine racemase C-terminal" evidence="7">
    <location>
        <begin position="252"/>
        <end position="379"/>
    </location>
</feature>
<dbReference type="InParanoid" id="A0A7L4YQM0"/>
<dbReference type="OrthoDB" id="9813814at2"/>
<dbReference type="InterPro" id="IPR001608">
    <property type="entry name" value="Ala_racemase_N"/>
</dbReference>
<dbReference type="InterPro" id="IPR009006">
    <property type="entry name" value="Ala_racemase/Decarboxylase_C"/>
</dbReference>
<dbReference type="Gene3D" id="3.20.20.10">
    <property type="entry name" value="Alanine racemase"/>
    <property type="match status" value="1"/>
</dbReference>
<dbReference type="Proteomes" id="UP000463857">
    <property type="component" value="Chromosome"/>
</dbReference>
<comment type="catalytic activity">
    <reaction evidence="4">
        <text>L-alanine = D-alanine</text>
        <dbReference type="Rhea" id="RHEA:20249"/>
        <dbReference type="ChEBI" id="CHEBI:57416"/>
        <dbReference type="ChEBI" id="CHEBI:57972"/>
        <dbReference type="EC" id="5.1.1.1"/>
    </reaction>
</comment>
<dbReference type="GO" id="GO:0008784">
    <property type="term" value="F:alanine racemase activity"/>
    <property type="evidence" value="ECO:0007669"/>
    <property type="project" value="UniProtKB-UniRule"/>
</dbReference>
<dbReference type="InterPro" id="IPR011079">
    <property type="entry name" value="Ala_racemase_C"/>
</dbReference>
<evidence type="ECO:0000313" key="8">
    <source>
        <dbReference type="EMBL" id="QHC01430.1"/>
    </source>
</evidence>
<dbReference type="EC" id="5.1.1.1" evidence="4"/>
<dbReference type="NCBIfam" id="TIGR00492">
    <property type="entry name" value="alr"/>
    <property type="match status" value="1"/>
</dbReference>
<dbReference type="PANTHER" id="PTHR30511">
    <property type="entry name" value="ALANINE RACEMASE"/>
    <property type="match status" value="1"/>
</dbReference>
<dbReference type="FunFam" id="3.20.20.10:FF:000002">
    <property type="entry name" value="Alanine racemase"/>
    <property type="match status" value="1"/>
</dbReference>
<dbReference type="EMBL" id="CP047156">
    <property type="protein sequence ID" value="QHC01430.1"/>
    <property type="molecule type" value="Genomic_DNA"/>
</dbReference>
<evidence type="ECO:0000259" key="7">
    <source>
        <dbReference type="SMART" id="SM01005"/>
    </source>
</evidence>
<dbReference type="FunCoup" id="A0A7L4YQM0">
    <property type="interactions" value="47"/>
</dbReference>
<dbReference type="PROSITE" id="PS00395">
    <property type="entry name" value="ALANINE_RACEMASE"/>
    <property type="match status" value="1"/>
</dbReference>
<dbReference type="InterPro" id="IPR029066">
    <property type="entry name" value="PLP-binding_barrel"/>
</dbReference>
<dbReference type="Pfam" id="PF00842">
    <property type="entry name" value="Ala_racemase_C"/>
    <property type="match status" value="1"/>
</dbReference>
<feature type="binding site" evidence="4 6">
    <location>
        <position position="141"/>
    </location>
    <ligand>
        <name>substrate</name>
    </ligand>
</feature>
<dbReference type="Gene3D" id="2.40.37.10">
    <property type="entry name" value="Lyase, Ornithine Decarboxylase, Chain A, domain 1"/>
    <property type="match status" value="1"/>
</dbReference>
<dbReference type="GO" id="GO:0030632">
    <property type="term" value="P:D-alanine biosynthetic process"/>
    <property type="evidence" value="ECO:0007669"/>
    <property type="project" value="UniProtKB-UniRule"/>
</dbReference>
<dbReference type="HAMAP" id="MF_01201">
    <property type="entry name" value="Ala_racemase"/>
    <property type="match status" value="1"/>
</dbReference>
<dbReference type="GO" id="GO:0009252">
    <property type="term" value="P:peptidoglycan biosynthetic process"/>
    <property type="evidence" value="ECO:0007669"/>
    <property type="project" value="TreeGrafter"/>
</dbReference>
<feature type="binding site" evidence="4 6">
    <location>
        <position position="321"/>
    </location>
    <ligand>
        <name>substrate</name>
    </ligand>
</feature>
<evidence type="ECO:0000256" key="2">
    <source>
        <dbReference type="ARBA" id="ARBA00022898"/>
    </source>
</evidence>